<name>A0A6G1X7J4_9BACI</name>
<sequence>MKKDVKEPQISHETKLTIVRFFAEHSTPKLIAKKRKEDSKNTKAV</sequence>
<dbReference type="AlphaFoldDB" id="A0A6G1X7J4"/>
<dbReference type="RefSeq" id="WP_153728870.1">
    <property type="nucleotide sequence ID" value="NZ_WJNH01000007.1"/>
</dbReference>
<keyword evidence="2" id="KW-1185">Reference proteome</keyword>
<gene>
    <name evidence="1" type="ORF">GH754_11700</name>
</gene>
<comment type="caution">
    <text evidence="1">The sequence shown here is derived from an EMBL/GenBank/DDBJ whole genome shotgun (WGS) entry which is preliminary data.</text>
</comment>
<dbReference type="Proteomes" id="UP000480185">
    <property type="component" value="Unassembled WGS sequence"/>
</dbReference>
<evidence type="ECO:0000313" key="2">
    <source>
        <dbReference type="Proteomes" id="UP000480185"/>
    </source>
</evidence>
<organism evidence="1 2">
    <name type="scientific">Salinibacillus xinjiangensis</name>
    <dbReference type="NCBI Taxonomy" id="1229268"/>
    <lineage>
        <taxon>Bacteria</taxon>
        <taxon>Bacillati</taxon>
        <taxon>Bacillota</taxon>
        <taxon>Bacilli</taxon>
        <taxon>Bacillales</taxon>
        <taxon>Bacillaceae</taxon>
        <taxon>Salinibacillus</taxon>
    </lineage>
</organism>
<protein>
    <submittedName>
        <fullName evidence="1">Uncharacterized protein</fullName>
    </submittedName>
</protein>
<accession>A0A6G1X7J4</accession>
<proteinExistence type="predicted"/>
<evidence type="ECO:0000313" key="1">
    <source>
        <dbReference type="EMBL" id="MRG86973.1"/>
    </source>
</evidence>
<dbReference type="EMBL" id="WJNH01000007">
    <property type="protein sequence ID" value="MRG86973.1"/>
    <property type="molecule type" value="Genomic_DNA"/>
</dbReference>
<reference evidence="1 2" key="1">
    <citation type="submission" date="2019-11" db="EMBL/GenBank/DDBJ databases">
        <authorList>
            <person name="Li J."/>
        </authorList>
    </citation>
    <scope>NUCLEOTIDE SEQUENCE [LARGE SCALE GENOMIC DNA]</scope>
    <source>
        <strain evidence="1 2">J4</strain>
    </source>
</reference>